<organism evidence="5 6">
    <name type="scientific">Formivibrio citricus</name>
    <dbReference type="NCBI Taxonomy" id="83765"/>
    <lineage>
        <taxon>Bacteria</taxon>
        <taxon>Pseudomonadati</taxon>
        <taxon>Pseudomonadota</taxon>
        <taxon>Betaproteobacteria</taxon>
        <taxon>Neisseriales</taxon>
        <taxon>Chitinibacteraceae</taxon>
        <taxon>Formivibrio</taxon>
    </lineage>
</organism>
<dbReference type="RefSeq" id="WP_177187775.1">
    <property type="nucleotide sequence ID" value="NZ_FOVE01000005.1"/>
</dbReference>
<dbReference type="STRING" id="83765.SAMN05660284_00905"/>
<proteinExistence type="inferred from homology"/>
<dbReference type="PIRSF" id="PIRSF002094">
    <property type="entry name" value="OMP26_Skp"/>
    <property type="match status" value="1"/>
</dbReference>
<dbReference type="EMBL" id="FOVE01000005">
    <property type="protein sequence ID" value="SFN22351.1"/>
    <property type="molecule type" value="Genomic_DNA"/>
</dbReference>
<dbReference type="AlphaFoldDB" id="A0A1I4X8S6"/>
<keyword evidence="6" id="KW-1185">Reference proteome</keyword>
<evidence type="ECO:0000313" key="6">
    <source>
        <dbReference type="Proteomes" id="UP000242869"/>
    </source>
</evidence>
<feature type="signal peptide" evidence="4">
    <location>
        <begin position="1"/>
        <end position="20"/>
    </location>
</feature>
<feature type="chain" id="PRO_5017264300" evidence="4">
    <location>
        <begin position="21"/>
        <end position="164"/>
    </location>
</feature>
<dbReference type="GO" id="GO:0051082">
    <property type="term" value="F:unfolded protein binding"/>
    <property type="evidence" value="ECO:0007669"/>
    <property type="project" value="InterPro"/>
</dbReference>
<evidence type="ECO:0000313" key="5">
    <source>
        <dbReference type="EMBL" id="SFN22351.1"/>
    </source>
</evidence>
<dbReference type="SUPFAM" id="SSF111384">
    <property type="entry name" value="OmpH-like"/>
    <property type="match status" value="1"/>
</dbReference>
<evidence type="ECO:0000256" key="1">
    <source>
        <dbReference type="ARBA" id="ARBA00022729"/>
    </source>
</evidence>
<dbReference type="Proteomes" id="UP000242869">
    <property type="component" value="Unassembled WGS sequence"/>
</dbReference>
<comment type="similarity">
    <text evidence="2">Belongs to the skp family.</text>
</comment>
<name>A0A1I4X8S6_9NEIS</name>
<dbReference type="InterPro" id="IPR005632">
    <property type="entry name" value="Chaperone_Skp"/>
</dbReference>
<evidence type="ECO:0000256" key="3">
    <source>
        <dbReference type="SAM" id="Coils"/>
    </source>
</evidence>
<gene>
    <name evidence="5" type="ORF">SAMN05660284_00905</name>
</gene>
<accession>A0A1I4X8S6</accession>
<reference evidence="6" key="1">
    <citation type="submission" date="2016-10" db="EMBL/GenBank/DDBJ databases">
        <authorList>
            <person name="Varghese N."/>
            <person name="Submissions S."/>
        </authorList>
    </citation>
    <scope>NUCLEOTIDE SEQUENCE [LARGE SCALE GENOMIC DNA]</scope>
    <source>
        <strain evidence="6">DSM 6150</strain>
    </source>
</reference>
<dbReference type="GO" id="GO:0050821">
    <property type="term" value="P:protein stabilization"/>
    <property type="evidence" value="ECO:0007669"/>
    <property type="project" value="TreeGrafter"/>
</dbReference>
<dbReference type="Pfam" id="PF03938">
    <property type="entry name" value="OmpH"/>
    <property type="match status" value="1"/>
</dbReference>
<evidence type="ECO:0000256" key="4">
    <source>
        <dbReference type="SAM" id="SignalP"/>
    </source>
</evidence>
<feature type="coiled-coil region" evidence="3">
    <location>
        <begin position="75"/>
        <end position="128"/>
    </location>
</feature>
<protein>
    <submittedName>
        <fullName evidence="5">Periplasmic chaperone for outer membrane proteins Skp</fullName>
    </submittedName>
</protein>
<dbReference type="PANTHER" id="PTHR35089">
    <property type="entry name" value="CHAPERONE PROTEIN SKP"/>
    <property type="match status" value="1"/>
</dbReference>
<dbReference type="PANTHER" id="PTHR35089:SF1">
    <property type="entry name" value="CHAPERONE PROTEIN SKP"/>
    <property type="match status" value="1"/>
</dbReference>
<dbReference type="SMART" id="SM00935">
    <property type="entry name" value="OmpH"/>
    <property type="match status" value="1"/>
</dbReference>
<dbReference type="GO" id="GO:0005829">
    <property type="term" value="C:cytosol"/>
    <property type="evidence" value="ECO:0007669"/>
    <property type="project" value="TreeGrafter"/>
</dbReference>
<keyword evidence="1 4" id="KW-0732">Signal</keyword>
<evidence type="ECO:0000256" key="2">
    <source>
        <dbReference type="PIRNR" id="PIRNR002094"/>
    </source>
</evidence>
<sequence length="164" mass="19218">MKTMRYCLAACLFASSAAFAADYKVAVVDVERIMRESGPAVRATKKLEKEFEARRAEMQRIATQGKALETILSRNNISETERKAKERELVKLNQDYQRLQREFNEDRNTRMNEEIAAIQERARSAIKRIAETEKYDLILTEQEVLFRSRRLDITEKIIKQLDEK</sequence>
<dbReference type="Gene3D" id="3.30.910.20">
    <property type="entry name" value="Skp domain"/>
    <property type="match status" value="1"/>
</dbReference>
<keyword evidence="3" id="KW-0175">Coiled coil</keyword>
<dbReference type="InterPro" id="IPR024930">
    <property type="entry name" value="Skp_dom_sf"/>
</dbReference>